<name>A0A455ULP9_9GAMM</name>
<gene>
    <name evidence="1" type="ORF">HSBAA_51700</name>
</gene>
<protein>
    <submittedName>
        <fullName evidence="1">Uncharacterized protein</fullName>
    </submittedName>
</protein>
<organism evidence="1 2">
    <name type="scientific">Vreelandella sulfidaeris</name>
    <dbReference type="NCBI Taxonomy" id="115553"/>
    <lineage>
        <taxon>Bacteria</taxon>
        <taxon>Pseudomonadati</taxon>
        <taxon>Pseudomonadota</taxon>
        <taxon>Gammaproteobacteria</taxon>
        <taxon>Oceanospirillales</taxon>
        <taxon>Halomonadaceae</taxon>
        <taxon>Vreelandella</taxon>
    </lineage>
</organism>
<dbReference type="Proteomes" id="UP000320231">
    <property type="component" value="Chromosome"/>
</dbReference>
<sequence length="68" mass="7790">MQIINAYTDGKYYIASNIERIDNKGKFISLEAPRQDILTLCLEFSTDLMLEVEKSLTNTAKAFRLKAM</sequence>
<evidence type="ECO:0000313" key="1">
    <source>
        <dbReference type="EMBL" id="BBI63864.1"/>
    </source>
</evidence>
<dbReference type="EMBL" id="AP019514">
    <property type="protein sequence ID" value="BBI63864.1"/>
    <property type="molecule type" value="Genomic_DNA"/>
</dbReference>
<reference evidence="1 2" key="1">
    <citation type="journal article" date="2019" name="Microbiol. Resour. Announc.">
        <title>Complete Genome Sequence of Halomonas sulfidaeris Strain Esulfide1 Isolated from a Metal Sulfide Rock at a Depth of 2,200 Meters, Obtained Using Nanopore Sequencing.</title>
        <authorList>
            <person name="Saito M."/>
            <person name="Nishigata A."/>
            <person name="Galipon J."/>
            <person name="Arakawa K."/>
        </authorList>
    </citation>
    <scope>NUCLEOTIDE SEQUENCE [LARGE SCALE GENOMIC DNA]</scope>
    <source>
        <strain evidence="1 2">ATCC BAA-803</strain>
    </source>
</reference>
<proteinExistence type="predicted"/>
<accession>A0A455ULP9</accession>
<evidence type="ECO:0000313" key="2">
    <source>
        <dbReference type="Proteomes" id="UP000320231"/>
    </source>
</evidence>
<dbReference type="KEGG" id="hsr:HSBAA_51700"/>
<dbReference type="AlphaFoldDB" id="A0A455ULP9"/>